<keyword evidence="7 11" id="KW-0798">TonB box</keyword>
<keyword evidence="8 10" id="KW-0472">Membrane</keyword>
<keyword evidence="5 12" id="KW-0732">Signal</keyword>
<evidence type="ECO:0000256" key="7">
    <source>
        <dbReference type="ARBA" id="ARBA00023077"/>
    </source>
</evidence>
<feature type="signal peptide" evidence="12">
    <location>
        <begin position="1"/>
        <end position="23"/>
    </location>
</feature>
<dbReference type="InterPro" id="IPR012910">
    <property type="entry name" value="Plug_dom"/>
</dbReference>
<dbReference type="InterPro" id="IPR039426">
    <property type="entry name" value="TonB-dep_rcpt-like"/>
</dbReference>
<gene>
    <name evidence="15" type="ORF">E0H85_08015</name>
</gene>
<dbReference type="GO" id="GO:0015889">
    <property type="term" value="P:cobalamin transport"/>
    <property type="evidence" value="ECO:0007669"/>
    <property type="project" value="TreeGrafter"/>
</dbReference>
<dbReference type="Gene3D" id="2.40.170.20">
    <property type="entry name" value="TonB-dependent receptor, beta-barrel domain"/>
    <property type="match status" value="1"/>
</dbReference>
<evidence type="ECO:0000259" key="14">
    <source>
        <dbReference type="Pfam" id="PF07715"/>
    </source>
</evidence>
<evidence type="ECO:0000256" key="9">
    <source>
        <dbReference type="ARBA" id="ARBA00023237"/>
    </source>
</evidence>
<keyword evidence="9 10" id="KW-0998">Cell outer membrane</keyword>
<feature type="domain" description="TonB-dependent receptor plug" evidence="14">
    <location>
        <begin position="45"/>
        <end position="150"/>
    </location>
</feature>
<dbReference type="InterPro" id="IPR000531">
    <property type="entry name" value="Beta-barrel_TonB"/>
</dbReference>
<evidence type="ECO:0000256" key="11">
    <source>
        <dbReference type="RuleBase" id="RU003357"/>
    </source>
</evidence>
<name>A0A4V2LPT6_9GAMM</name>
<evidence type="ECO:0000256" key="6">
    <source>
        <dbReference type="ARBA" id="ARBA00023065"/>
    </source>
</evidence>
<proteinExistence type="inferred from homology"/>
<comment type="subcellular location">
    <subcellularLocation>
        <location evidence="1 10">Cell outer membrane</location>
        <topology evidence="1 10">Multi-pass membrane protein</topology>
    </subcellularLocation>
</comment>
<dbReference type="CDD" id="cd01347">
    <property type="entry name" value="ligand_gated_channel"/>
    <property type="match status" value="1"/>
</dbReference>
<dbReference type="EMBL" id="SJOA01000008">
    <property type="protein sequence ID" value="TCB59295.1"/>
    <property type="molecule type" value="Genomic_DNA"/>
</dbReference>
<evidence type="ECO:0000256" key="1">
    <source>
        <dbReference type="ARBA" id="ARBA00004571"/>
    </source>
</evidence>
<sequence length="601" mass="66747">MHLIHKTILGSFFVLSPLSLAIAAESNVKLPTINTVANLTEQENSKTLAAVTVIDRKEIERKQFNSLEELLRTIPSVAYTNAGGAGQTTGISIRGTASNAVLVLVDGQKLGSATLGTTAFEHLPIDQIERVEVVRGPRSSLYGSEAVGGVIQIYTRKGSQNGVKPFASFKYGSHETYNANVGVDIRQDNSWANVSLAGLKTQGMDVTTSSTETDKDSYENYSVSLKAGHQINDQVVVDANVLHVNGETEYDGGVNPYNQIQQNVYGIGLTYSPVEAWTAKFKIGRAEDQYETFDGDQSTGEFNTAKDTFTWLNTIQLHPNHTLLVGFDYLNDKVTGSTNYDEKERDNLGYYTQYLGEFGQFDVQAALRLDENEQFGDHTTGNAALGYRFNDHYNAYVSYGTAFRSPTFNDLYYPGWANPNLVPEESENIELGFKGSQWLDWEIAGFINDIDNMIANSNNGQAKIKGVEVSLGKTHDALSWNMNYTYQDPENRNTGLKGKQIAYRAQQLFNANVDYTMDKWTVGTSVHAEDQRYTDAANTKALGGFAIADVRVAYQATPEFSIQAKLANMFDKEYYTNSNWDGSLYRQDGRTAWVTLRYVMK</sequence>
<dbReference type="PANTHER" id="PTHR30069:SF53">
    <property type="entry name" value="COLICIN I RECEPTOR-RELATED"/>
    <property type="match status" value="1"/>
</dbReference>
<evidence type="ECO:0000313" key="15">
    <source>
        <dbReference type="EMBL" id="TCB59295.1"/>
    </source>
</evidence>
<dbReference type="SUPFAM" id="SSF56935">
    <property type="entry name" value="Porins"/>
    <property type="match status" value="1"/>
</dbReference>
<evidence type="ECO:0000256" key="3">
    <source>
        <dbReference type="ARBA" id="ARBA00022452"/>
    </source>
</evidence>
<dbReference type="GO" id="GO:0009279">
    <property type="term" value="C:cell outer membrane"/>
    <property type="evidence" value="ECO:0007669"/>
    <property type="project" value="UniProtKB-SubCell"/>
</dbReference>
<dbReference type="Pfam" id="PF07715">
    <property type="entry name" value="Plug"/>
    <property type="match status" value="1"/>
</dbReference>
<dbReference type="PANTHER" id="PTHR30069">
    <property type="entry name" value="TONB-DEPENDENT OUTER MEMBRANE RECEPTOR"/>
    <property type="match status" value="1"/>
</dbReference>
<evidence type="ECO:0000256" key="10">
    <source>
        <dbReference type="PROSITE-ProRule" id="PRU01360"/>
    </source>
</evidence>
<organism evidence="15 16">
    <name type="scientific">Acinetobacter terrae</name>
    <dbReference type="NCBI Taxonomy" id="2731247"/>
    <lineage>
        <taxon>Bacteria</taxon>
        <taxon>Pseudomonadati</taxon>
        <taxon>Pseudomonadota</taxon>
        <taxon>Gammaproteobacteria</taxon>
        <taxon>Moraxellales</taxon>
        <taxon>Moraxellaceae</taxon>
        <taxon>Acinetobacter</taxon>
        <taxon>Acinetobacter Taxon 24</taxon>
    </lineage>
</organism>
<keyword evidence="4 10" id="KW-0812">Transmembrane</keyword>
<comment type="caution">
    <text evidence="15">The sequence shown here is derived from an EMBL/GenBank/DDBJ whole genome shotgun (WGS) entry which is preliminary data.</text>
</comment>
<evidence type="ECO:0000256" key="12">
    <source>
        <dbReference type="SAM" id="SignalP"/>
    </source>
</evidence>
<dbReference type="InterPro" id="IPR036942">
    <property type="entry name" value="Beta-barrel_TonB_sf"/>
</dbReference>
<dbReference type="Proteomes" id="UP000291380">
    <property type="component" value="Unassembled WGS sequence"/>
</dbReference>
<keyword evidence="6" id="KW-0406">Ion transport</keyword>
<evidence type="ECO:0000313" key="16">
    <source>
        <dbReference type="Proteomes" id="UP000291380"/>
    </source>
</evidence>
<accession>A0A4V2LPT6</accession>
<dbReference type="Gene3D" id="2.170.130.10">
    <property type="entry name" value="TonB-dependent receptor, plug domain"/>
    <property type="match status" value="1"/>
</dbReference>
<evidence type="ECO:0000256" key="4">
    <source>
        <dbReference type="ARBA" id="ARBA00022692"/>
    </source>
</evidence>
<keyword evidence="3 10" id="KW-1134">Transmembrane beta strand</keyword>
<evidence type="ECO:0000256" key="2">
    <source>
        <dbReference type="ARBA" id="ARBA00022448"/>
    </source>
</evidence>
<dbReference type="RefSeq" id="WP_131271158.1">
    <property type="nucleotide sequence ID" value="NZ_SJOA01000008.1"/>
</dbReference>
<keyword evidence="2 10" id="KW-0813">Transport</keyword>
<dbReference type="AlphaFoldDB" id="A0A4V2LPT6"/>
<evidence type="ECO:0000256" key="5">
    <source>
        <dbReference type="ARBA" id="ARBA00022729"/>
    </source>
</evidence>
<evidence type="ECO:0000256" key="8">
    <source>
        <dbReference type="ARBA" id="ARBA00023136"/>
    </source>
</evidence>
<feature type="domain" description="TonB-dependent receptor-like beta-barrel" evidence="13">
    <location>
        <begin position="217"/>
        <end position="568"/>
    </location>
</feature>
<evidence type="ECO:0000259" key="13">
    <source>
        <dbReference type="Pfam" id="PF00593"/>
    </source>
</evidence>
<reference evidence="15 16" key="1">
    <citation type="submission" date="2019-02" db="EMBL/GenBank/DDBJ databases">
        <title>High diversity of culturable Acinetobacter species in natural soil and water ecosystems.</title>
        <authorList>
            <person name="Radolfova-Krizova L."/>
            <person name="Nemec A."/>
        </authorList>
    </citation>
    <scope>NUCLEOTIDE SEQUENCE [LARGE SCALE GENOMIC DNA]</scope>
    <source>
        <strain evidence="15 16">ANC 4281</strain>
    </source>
</reference>
<feature type="chain" id="PRO_5020821149" evidence="12">
    <location>
        <begin position="24"/>
        <end position="601"/>
    </location>
</feature>
<dbReference type="OrthoDB" id="9764669at2"/>
<comment type="similarity">
    <text evidence="10 11">Belongs to the TonB-dependent receptor family.</text>
</comment>
<dbReference type="GO" id="GO:0006811">
    <property type="term" value="P:monoatomic ion transport"/>
    <property type="evidence" value="ECO:0007669"/>
    <property type="project" value="UniProtKB-KW"/>
</dbReference>
<dbReference type="InterPro" id="IPR037066">
    <property type="entry name" value="Plug_dom_sf"/>
</dbReference>
<protein>
    <submittedName>
        <fullName evidence="15">TonB-dependent receptor</fullName>
    </submittedName>
</protein>
<keyword evidence="15" id="KW-0675">Receptor</keyword>
<dbReference type="Pfam" id="PF00593">
    <property type="entry name" value="TonB_dep_Rec_b-barrel"/>
    <property type="match status" value="1"/>
</dbReference>
<dbReference type="PROSITE" id="PS52016">
    <property type="entry name" value="TONB_DEPENDENT_REC_3"/>
    <property type="match status" value="1"/>
</dbReference>